<dbReference type="OrthoDB" id="9764669at2"/>
<accession>A0A077DBD3</accession>
<dbReference type="InterPro" id="IPR010949">
    <property type="entry name" value="TonB_Hb/transfer/lactofer_rcpt"/>
</dbReference>
<evidence type="ECO:0000256" key="14">
    <source>
        <dbReference type="RuleBase" id="RU003357"/>
    </source>
</evidence>
<keyword evidence="19" id="KW-1185">Reference proteome</keyword>
<evidence type="ECO:0000256" key="2">
    <source>
        <dbReference type="ARBA" id="ARBA00009810"/>
    </source>
</evidence>
<evidence type="ECO:0000313" key="19">
    <source>
        <dbReference type="Proteomes" id="UP000028945"/>
    </source>
</evidence>
<evidence type="ECO:0000256" key="9">
    <source>
        <dbReference type="ARBA" id="ARBA00023170"/>
    </source>
</evidence>
<keyword evidence="3 11" id="KW-0813">Transport</keyword>
<dbReference type="KEGG" id="bpsi:IX83_01465"/>
<evidence type="ECO:0000256" key="1">
    <source>
        <dbReference type="ARBA" id="ARBA00004571"/>
    </source>
</evidence>
<sequence length="845" mass="95579">MNTKNIFCLSKITCLTLFAAVSTVTYAEEQNDTELETIQVQGTRSNSKKKYDVTGLGAIKKTAAKLQSDQVENIRDLTRYDPDIGVNEAGGRGTSRGFSIRGVERERVAIDVDGFGSAPVFKRDSATSGTHRVQETSGSINETEYENLKEVDIRKGSASAESGNGALGGSVSMVTKDASDFLSGNRQFGGRLKLGYTSKDKRNIHSAAIAGRHKGLEGFIQYTGRSGHEVQAHRELYQTGDTVKYYSPGTGSSTTLYLSADELSGPKRRVPNPLDYKSQSWLSKAGYHLNDEHYVGTVFEHSKQEYTLREMFLSNYHFGPKEENDYIPIFDGISTFSGLSSFTPTRFYIDEHHLSRYGLEYKYQKKQSNSFLDQALVRIDQRKLEMRSTVLSLNCSKWPTVDKNCWPSNQHYIQGQLGKRHDSSLEEKDKRIDFALLKRLKIGSTRHELQLRSGYITSDYVIYNHAYQQFNRDSSLEKNLKNGGDSYSQHGPFNTGKIRGTNIFIGLSDRIKLRPDLDASLALRYDYQSFKANPTPERRKIGMNFERAKYQNLSWDLGLAYRPIDRVQLTYRASSGFRTPSVFELVGPNFNVEKYDSTWQQQGPLKEERSFNHEVGAEFISTAFKISGSYFITEYKNLIGRAASRDSIGQTDQVYQNLYNFTTHGFDIKTSVDLNSIHPKLPEGLEIKFNAGVTRIKKRSPVSKEYELVSDYTFDAIQPLKLVYGLEYHDPDGKWGVSLMTTYSKAKNADELSGTIKQGGLTTQGSRVANIRTRSWRITDIFGYYHATRNVTIRAGVYNIFNYRYVTWESARQTSFGSEARITTGNYTALAAPGRNFLLNLEMKF</sequence>
<feature type="signal peptide" evidence="15">
    <location>
        <begin position="1"/>
        <end position="27"/>
    </location>
</feature>
<reference evidence="18 19" key="1">
    <citation type="journal article" date="2014" name="BMC Genomics">
        <title>A genomic perspective on a new bacterial genus and species from the Alcaligenaceae family, Basilea psittacipulmonis.</title>
        <authorList>
            <person name="Whiteson K.L."/>
            <person name="Hernandez D."/>
            <person name="Lazarevic V."/>
            <person name="Gaia N."/>
            <person name="Farinelli L."/>
            <person name="Francois P."/>
            <person name="Pilo P."/>
            <person name="Frey J."/>
            <person name="Schrenzel J."/>
        </authorList>
    </citation>
    <scope>NUCLEOTIDE SEQUENCE [LARGE SCALE GENOMIC DNA]</scope>
    <source>
        <strain evidence="18 19">DSM 24701</strain>
    </source>
</reference>
<dbReference type="STRING" id="1072685.IX83_01465"/>
<feature type="short sequence motif" description="TonB C-terminal box" evidence="13">
    <location>
        <begin position="828"/>
        <end position="845"/>
    </location>
</feature>
<dbReference type="Proteomes" id="UP000028945">
    <property type="component" value="Chromosome"/>
</dbReference>
<evidence type="ECO:0000259" key="16">
    <source>
        <dbReference type="Pfam" id="PF00593"/>
    </source>
</evidence>
<dbReference type="RefSeq" id="WP_038498331.1">
    <property type="nucleotide sequence ID" value="NZ_AFWK01000078.1"/>
</dbReference>
<dbReference type="eggNOG" id="COG1629">
    <property type="taxonomic scope" value="Bacteria"/>
</dbReference>
<dbReference type="PANTHER" id="PTHR30069:SF54">
    <property type="entry name" value="TRANSFERRIN-BINDING PROTEIN A"/>
    <property type="match status" value="1"/>
</dbReference>
<dbReference type="AlphaFoldDB" id="A0A077DBD3"/>
<dbReference type="GO" id="GO:0015344">
    <property type="term" value="F:siderophore uptake transmembrane transporter activity"/>
    <property type="evidence" value="ECO:0007669"/>
    <property type="project" value="TreeGrafter"/>
</dbReference>
<keyword evidence="9" id="KW-0675">Receptor</keyword>
<evidence type="ECO:0000256" key="4">
    <source>
        <dbReference type="ARBA" id="ARBA00022452"/>
    </source>
</evidence>
<dbReference type="Pfam" id="PF00593">
    <property type="entry name" value="TonB_dep_Rec_b-barrel"/>
    <property type="match status" value="1"/>
</dbReference>
<dbReference type="HOGENOM" id="CLU_008287_19_0_4"/>
<dbReference type="GO" id="GO:0044718">
    <property type="term" value="P:siderophore transmembrane transport"/>
    <property type="evidence" value="ECO:0007669"/>
    <property type="project" value="TreeGrafter"/>
</dbReference>
<dbReference type="Gene3D" id="2.170.130.10">
    <property type="entry name" value="TonB-dependent receptor, plug domain"/>
    <property type="match status" value="1"/>
</dbReference>
<dbReference type="InterPro" id="IPR010917">
    <property type="entry name" value="TonB_rcpt_CS"/>
</dbReference>
<keyword evidence="10 11" id="KW-0998">Cell outer membrane</keyword>
<protein>
    <recommendedName>
        <fullName evidence="20">TonB-dependent receptor</fullName>
    </recommendedName>
</protein>
<dbReference type="InterPro" id="IPR000531">
    <property type="entry name" value="Beta-barrel_TonB"/>
</dbReference>
<dbReference type="InterPro" id="IPR037066">
    <property type="entry name" value="Plug_dom_sf"/>
</dbReference>
<evidence type="ECO:0000256" key="13">
    <source>
        <dbReference type="PROSITE-ProRule" id="PRU10144"/>
    </source>
</evidence>
<evidence type="ECO:0000259" key="17">
    <source>
        <dbReference type="Pfam" id="PF07715"/>
    </source>
</evidence>
<dbReference type="InterPro" id="IPR039426">
    <property type="entry name" value="TonB-dep_rcpt-like"/>
</dbReference>
<dbReference type="EMBL" id="CP009238">
    <property type="protein sequence ID" value="AIL32165.1"/>
    <property type="molecule type" value="Genomic_DNA"/>
</dbReference>
<dbReference type="SUPFAM" id="SSF56935">
    <property type="entry name" value="Porins"/>
    <property type="match status" value="1"/>
</dbReference>
<dbReference type="PROSITE" id="PS00430">
    <property type="entry name" value="TONB_DEPENDENT_REC_1"/>
    <property type="match status" value="1"/>
</dbReference>
<dbReference type="InterPro" id="IPR036942">
    <property type="entry name" value="Beta-barrel_TonB_sf"/>
</dbReference>
<dbReference type="CDD" id="cd01347">
    <property type="entry name" value="ligand_gated_channel"/>
    <property type="match status" value="1"/>
</dbReference>
<keyword evidence="4 11" id="KW-1134">Transmembrane beta strand</keyword>
<evidence type="ECO:0000256" key="5">
    <source>
        <dbReference type="ARBA" id="ARBA00022692"/>
    </source>
</evidence>
<dbReference type="NCBIfam" id="TIGR01786">
    <property type="entry name" value="TonB-hemlactrns"/>
    <property type="match status" value="1"/>
</dbReference>
<evidence type="ECO:0000256" key="10">
    <source>
        <dbReference type="ARBA" id="ARBA00023237"/>
    </source>
</evidence>
<comment type="subcellular location">
    <subcellularLocation>
        <location evidence="1 11">Cell outer membrane</location>
        <topology evidence="1 11">Multi-pass membrane protein</topology>
    </subcellularLocation>
</comment>
<gene>
    <name evidence="18" type="ORF">IX83_01465</name>
</gene>
<keyword evidence="8 11" id="KW-0472">Membrane</keyword>
<dbReference type="PROSITE" id="PS52016">
    <property type="entry name" value="TONB_DEPENDENT_REC_3"/>
    <property type="match status" value="1"/>
</dbReference>
<feature type="domain" description="TonB-dependent receptor-like beta-barrel" evidence="16">
    <location>
        <begin position="326"/>
        <end position="800"/>
    </location>
</feature>
<evidence type="ECO:0000256" key="15">
    <source>
        <dbReference type="SAM" id="SignalP"/>
    </source>
</evidence>
<proteinExistence type="inferred from homology"/>
<evidence type="ECO:0000256" key="6">
    <source>
        <dbReference type="ARBA" id="ARBA00022729"/>
    </source>
</evidence>
<dbReference type="InterPro" id="IPR010916">
    <property type="entry name" value="TonB_box_CS"/>
</dbReference>
<dbReference type="InterPro" id="IPR012910">
    <property type="entry name" value="Plug_dom"/>
</dbReference>
<evidence type="ECO:0008006" key="20">
    <source>
        <dbReference type="Google" id="ProtNLM"/>
    </source>
</evidence>
<evidence type="ECO:0000256" key="7">
    <source>
        <dbReference type="ARBA" id="ARBA00023077"/>
    </source>
</evidence>
<organism evidence="18 19">
    <name type="scientific">Basilea psittacipulmonis DSM 24701</name>
    <dbReference type="NCBI Taxonomy" id="1072685"/>
    <lineage>
        <taxon>Bacteria</taxon>
        <taxon>Pseudomonadati</taxon>
        <taxon>Pseudomonadota</taxon>
        <taxon>Betaproteobacteria</taxon>
        <taxon>Burkholderiales</taxon>
        <taxon>Alcaligenaceae</taxon>
        <taxon>Basilea</taxon>
    </lineage>
</organism>
<comment type="similarity">
    <text evidence="2 11 14">Belongs to the TonB-dependent receptor family.</text>
</comment>
<evidence type="ECO:0000256" key="12">
    <source>
        <dbReference type="PROSITE-ProRule" id="PRU10143"/>
    </source>
</evidence>
<name>A0A077DBD3_9BURK</name>
<dbReference type="Gene3D" id="2.40.170.20">
    <property type="entry name" value="TonB-dependent receptor, beta-barrel domain"/>
    <property type="match status" value="1"/>
</dbReference>
<dbReference type="Pfam" id="PF07715">
    <property type="entry name" value="Plug"/>
    <property type="match status" value="1"/>
</dbReference>
<evidence type="ECO:0000256" key="11">
    <source>
        <dbReference type="PROSITE-ProRule" id="PRU01360"/>
    </source>
</evidence>
<keyword evidence="5 11" id="KW-0812">Transmembrane</keyword>
<feature type="domain" description="TonB-dependent receptor plug" evidence="17">
    <location>
        <begin position="62"/>
        <end position="169"/>
    </location>
</feature>
<keyword evidence="7 12" id="KW-0798">TonB box</keyword>
<dbReference type="PROSITE" id="PS01156">
    <property type="entry name" value="TONB_DEPENDENT_REC_2"/>
    <property type="match status" value="1"/>
</dbReference>
<evidence type="ECO:0000313" key="18">
    <source>
        <dbReference type="EMBL" id="AIL32165.1"/>
    </source>
</evidence>
<dbReference type="eggNOG" id="COG4771">
    <property type="taxonomic scope" value="Bacteria"/>
</dbReference>
<feature type="short sequence motif" description="TonB box" evidence="12">
    <location>
        <begin position="37"/>
        <end position="43"/>
    </location>
</feature>
<evidence type="ECO:0000256" key="8">
    <source>
        <dbReference type="ARBA" id="ARBA00023136"/>
    </source>
</evidence>
<dbReference type="PANTHER" id="PTHR30069">
    <property type="entry name" value="TONB-DEPENDENT OUTER MEMBRANE RECEPTOR"/>
    <property type="match status" value="1"/>
</dbReference>
<dbReference type="GO" id="GO:0009279">
    <property type="term" value="C:cell outer membrane"/>
    <property type="evidence" value="ECO:0007669"/>
    <property type="project" value="UniProtKB-SubCell"/>
</dbReference>
<keyword evidence="6 15" id="KW-0732">Signal</keyword>
<feature type="chain" id="PRO_5001717801" description="TonB-dependent receptor" evidence="15">
    <location>
        <begin position="28"/>
        <end position="845"/>
    </location>
</feature>
<evidence type="ECO:0000256" key="3">
    <source>
        <dbReference type="ARBA" id="ARBA00022448"/>
    </source>
</evidence>